<dbReference type="InterPro" id="IPR009080">
    <property type="entry name" value="tRNAsynth_Ia_anticodon-bd"/>
</dbReference>
<comment type="catalytic activity">
    <reaction evidence="6">
        <text>tRNA(Arg) + L-arginine + ATP = L-arginyl-tRNA(Arg) + AMP + diphosphate</text>
        <dbReference type="Rhea" id="RHEA:20301"/>
        <dbReference type="Rhea" id="RHEA-COMP:9658"/>
        <dbReference type="Rhea" id="RHEA-COMP:9673"/>
        <dbReference type="ChEBI" id="CHEBI:30616"/>
        <dbReference type="ChEBI" id="CHEBI:32682"/>
        <dbReference type="ChEBI" id="CHEBI:33019"/>
        <dbReference type="ChEBI" id="CHEBI:78442"/>
        <dbReference type="ChEBI" id="CHEBI:78513"/>
        <dbReference type="ChEBI" id="CHEBI:456215"/>
        <dbReference type="EC" id="6.1.1.19"/>
    </reaction>
</comment>
<keyword evidence="2" id="KW-0436">Ligase</keyword>
<organism evidence="8 9">
    <name type="scientific">Vreelandella olivaria</name>
    <dbReference type="NCBI Taxonomy" id="390919"/>
    <lineage>
        <taxon>Bacteria</taxon>
        <taxon>Pseudomonadati</taxon>
        <taxon>Pseudomonadota</taxon>
        <taxon>Gammaproteobacteria</taxon>
        <taxon>Oceanospirillales</taxon>
        <taxon>Halomonadaceae</taxon>
        <taxon>Vreelandella</taxon>
    </lineage>
</organism>
<evidence type="ECO:0000256" key="6">
    <source>
        <dbReference type="ARBA" id="ARBA00049339"/>
    </source>
</evidence>
<dbReference type="EC" id="6.1.1.19" evidence="1"/>
<keyword evidence="4" id="KW-0067">ATP-binding</keyword>
<sequence>MALANLALLDSDQEKAVLNRLARFPEVVETAARNREPQQVAQYLLDLAGDFHTCYNAVKVMVEDDTLRNTRLALGLATRQVLRNGLDLMGLAPQRRCK</sequence>
<evidence type="ECO:0000256" key="2">
    <source>
        <dbReference type="ARBA" id="ARBA00022598"/>
    </source>
</evidence>
<evidence type="ECO:0000313" key="9">
    <source>
        <dbReference type="Proteomes" id="UP000289555"/>
    </source>
</evidence>
<dbReference type="Proteomes" id="UP000289555">
    <property type="component" value="Chromosome"/>
</dbReference>
<reference evidence="9" key="1">
    <citation type="journal article" date="2019" name="Microbiol. Resour. Announc.">
        <title>Complete Genome Sequence of Halomonas olivaria, a Moderately Halophilic Bacterium Isolated from Olive Processing Effluents, Obtained by Nanopore Sequencing.</title>
        <authorList>
            <person name="Nagata S."/>
            <person name="Ii K.M."/>
            <person name="Tsukimi T."/>
            <person name="Miura M.C."/>
            <person name="Galipon J."/>
            <person name="Arakawa K."/>
        </authorList>
    </citation>
    <scope>NUCLEOTIDE SEQUENCE [LARGE SCALE GENOMIC DNA]</scope>
    <source>
        <strain evidence="9">TYRC17</strain>
    </source>
</reference>
<dbReference type="Gene3D" id="1.10.730.10">
    <property type="entry name" value="Isoleucyl-tRNA Synthetase, Domain 1"/>
    <property type="match status" value="1"/>
</dbReference>
<dbReference type="Pfam" id="PF05746">
    <property type="entry name" value="DALR_1"/>
    <property type="match status" value="1"/>
</dbReference>
<proteinExistence type="predicted"/>
<dbReference type="SMART" id="SM00836">
    <property type="entry name" value="DALR_1"/>
    <property type="match status" value="1"/>
</dbReference>
<feature type="domain" description="DALR anticodon binding" evidence="7">
    <location>
        <begin position="2"/>
        <end position="97"/>
    </location>
</feature>
<evidence type="ECO:0000256" key="1">
    <source>
        <dbReference type="ARBA" id="ARBA00012837"/>
    </source>
</evidence>
<protein>
    <recommendedName>
        <fullName evidence="1">arginine--tRNA ligase</fullName>
        <ecNumber evidence="1">6.1.1.19</ecNumber>
    </recommendedName>
</protein>
<dbReference type="EMBL" id="AP019416">
    <property type="protein sequence ID" value="BBI53132.1"/>
    <property type="molecule type" value="Genomic_DNA"/>
</dbReference>
<name>A0ABM7GR12_9GAMM</name>
<evidence type="ECO:0000256" key="3">
    <source>
        <dbReference type="ARBA" id="ARBA00022741"/>
    </source>
</evidence>
<evidence type="ECO:0000256" key="5">
    <source>
        <dbReference type="ARBA" id="ARBA00023146"/>
    </source>
</evidence>
<evidence type="ECO:0000256" key="4">
    <source>
        <dbReference type="ARBA" id="ARBA00022840"/>
    </source>
</evidence>
<dbReference type="SUPFAM" id="SSF47323">
    <property type="entry name" value="Anticodon-binding domain of a subclass of class I aminoacyl-tRNA synthetases"/>
    <property type="match status" value="1"/>
</dbReference>
<accession>A0ABM7GR12</accession>
<evidence type="ECO:0000313" key="8">
    <source>
        <dbReference type="EMBL" id="BBI53132.1"/>
    </source>
</evidence>
<evidence type="ECO:0000259" key="7">
    <source>
        <dbReference type="SMART" id="SM00836"/>
    </source>
</evidence>
<dbReference type="InterPro" id="IPR008909">
    <property type="entry name" value="DALR_anticod-bd"/>
</dbReference>
<keyword evidence="9" id="KW-1185">Reference proteome</keyword>
<gene>
    <name evidence="8" type="ORF">HORIV_55530</name>
</gene>
<dbReference type="PANTHER" id="PTHR11956">
    <property type="entry name" value="ARGINYL-TRNA SYNTHETASE"/>
    <property type="match status" value="1"/>
</dbReference>
<keyword evidence="3" id="KW-0547">Nucleotide-binding</keyword>
<keyword evidence="5" id="KW-0030">Aminoacyl-tRNA synthetase</keyword>
<dbReference type="InterPro" id="IPR001278">
    <property type="entry name" value="Arg-tRNA-ligase"/>
</dbReference>
<dbReference type="PANTHER" id="PTHR11956:SF5">
    <property type="entry name" value="ARGININE--TRNA LIGASE, CYTOPLASMIC"/>
    <property type="match status" value="1"/>
</dbReference>